<dbReference type="Proteomes" id="UP000585507">
    <property type="component" value="Unassembled WGS sequence"/>
</dbReference>
<evidence type="ECO:0000313" key="1">
    <source>
        <dbReference type="EMBL" id="MBB5534284.1"/>
    </source>
</evidence>
<gene>
    <name evidence="1" type="ORF">GGD55_000955</name>
</gene>
<keyword evidence="2" id="KW-1185">Reference proteome</keyword>
<dbReference type="AlphaFoldDB" id="A0A7W8U7H6"/>
<reference evidence="1 2" key="1">
    <citation type="submission" date="2020-08" db="EMBL/GenBank/DDBJ databases">
        <title>Genomic Encyclopedia of Type Strains, Phase IV (KMG-V): Genome sequencing to study the core and pangenomes of soil and plant-associated prokaryotes.</title>
        <authorList>
            <person name="Whitman W."/>
        </authorList>
    </citation>
    <scope>NUCLEOTIDE SEQUENCE [LARGE SCALE GENOMIC DNA]</scope>
    <source>
        <strain evidence="1 2">SEMIA 4084</strain>
    </source>
</reference>
<sequence>MELLLLSFLSLVTLPTMGTYSAPKAAGLAATRSIR</sequence>
<accession>A0A7W8U7H6</accession>
<evidence type="ECO:0000313" key="2">
    <source>
        <dbReference type="Proteomes" id="UP000585507"/>
    </source>
</evidence>
<protein>
    <submittedName>
        <fullName evidence="1">Short-subunit dehydrogenase</fullName>
    </submittedName>
</protein>
<organism evidence="1 2">
    <name type="scientific">Rhizobium giardinii</name>
    <dbReference type="NCBI Taxonomy" id="56731"/>
    <lineage>
        <taxon>Bacteria</taxon>
        <taxon>Pseudomonadati</taxon>
        <taxon>Pseudomonadota</taxon>
        <taxon>Alphaproteobacteria</taxon>
        <taxon>Hyphomicrobiales</taxon>
        <taxon>Rhizobiaceae</taxon>
        <taxon>Rhizobium/Agrobacterium group</taxon>
        <taxon>Rhizobium</taxon>
    </lineage>
</organism>
<name>A0A7W8U7H6_9HYPH</name>
<dbReference type="EMBL" id="JACHBK010000002">
    <property type="protein sequence ID" value="MBB5534284.1"/>
    <property type="molecule type" value="Genomic_DNA"/>
</dbReference>
<proteinExistence type="predicted"/>
<comment type="caution">
    <text evidence="1">The sequence shown here is derived from an EMBL/GenBank/DDBJ whole genome shotgun (WGS) entry which is preliminary data.</text>
</comment>